<dbReference type="EMBL" id="CP013200">
    <property type="protein sequence ID" value="ALO66997.1"/>
    <property type="molecule type" value="Genomic_DNA"/>
</dbReference>
<evidence type="ECO:0000313" key="2">
    <source>
        <dbReference type="EMBL" id="ALO66997.1"/>
    </source>
</evidence>
<name>A0A0S2LZQ5_9MICC</name>
<gene>
    <name evidence="2" type="ORF">AS189_11465</name>
</gene>
<keyword evidence="1" id="KW-0472">Membrane</keyword>
<reference evidence="2 3" key="2">
    <citation type="journal article" date="2016" name="J. Biotechnol.">
        <title>Complete genome sequence of Arthrobacter alpinus ERGS4:06, a yellow pigmented bacterium tolerant to cold and radiations isolated from Sikkim Himalaya.</title>
        <authorList>
            <person name="Kumar R."/>
            <person name="Singh D."/>
            <person name="Swarnkar M.K."/>
            <person name="Singh A.K."/>
            <person name="Kumar S."/>
        </authorList>
    </citation>
    <scope>NUCLEOTIDE SEQUENCE [LARGE SCALE GENOMIC DNA]</scope>
    <source>
        <strain evidence="2 3">ERGS4:06</strain>
    </source>
</reference>
<evidence type="ECO:0000256" key="1">
    <source>
        <dbReference type="SAM" id="Phobius"/>
    </source>
</evidence>
<dbReference type="AlphaFoldDB" id="A0A0S2LZQ5"/>
<dbReference type="OrthoDB" id="4955019at2"/>
<organism evidence="2 3">
    <name type="scientific">Arthrobacter alpinus</name>
    <dbReference type="NCBI Taxonomy" id="656366"/>
    <lineage>
        <taxon>Bacteria</taxon>
        <taxon>Bacillati</taxon>
        <taxon>Actinomycetota</taxon>
        <taxon>Actinomycetes</taxon>
        <taxon>Micrococcales</taxon>
        <taxon>Micrococcaceae</taxon>
        <taxon>Arthrobacter</taxon>
    </lineage>
</organism>
<dbReference type="RefSeq" id="WP_062288893.1">
    <property type="nucleotide sequence ID" value="NZ_CP013200.1"/>
</dbReference>
<protein>
    <submittedName>
        <fullName evidence="2">Uncharacterized protein</fullName>
    </submittedName>
</protein>
<feature type="transmembrane region" description="Helical" evidence="1">
    <location>
        <begin position="6"/>
        <end position="29"/>
    </location>
</feature>
<accession>A0A0S2LZQ5</accession>
<evidence type="ECO:0000313" key="3">
    <source>
        <dbReference type="Proteomes" id="UP000059574"/>
    </source>
</evidence>
<keyword evidence="1" id="KW-0812">Transmembrane</keyword>
<reference evidence="3" key="1">
    <citation type="submission" date="2015-11" db="EMBL/GenBank/DDBJ databases">
        <authorList>
            <person name="Kumar R."/>
            <person name="Singh D."/>
            <person name="Swarnkar M.K."/>
            <person name="Singh A.K."/>
            <person name="Kumar S."/>
        </authorList>
    </citation>
    <scope>NUCLEOTIDE SEQUENCE [LARGE SCALE GENOMIC DNA]</scope>
    <source>
        <strain evidence="3">ERGS4:06</strain>
    </source>
</reference>
<dbReference type="Proteomes" id="UP000059574">
    <property type="component" value="Chromosome"/>
</dbReference>
<proteinExistence type="predicted"/>
<sequence>MPWWSWILIWIALSALSLLFVVFLGFRLWRGASALMRTFSDVSAERATYWDESLERATVQHVTEPRNVVPGAAVFATPEEMKHDYLAAKEERRFARLQRRVARRKERGQLQSLRDIEALQDVG</sequence>
<keyword evidence="1" id="KW-1133">Transmembrane helix</keyword>